<accession>A0AB34J9Z0</accession>
<dbReference type="EMBL" id="JBGBPQ010000011">
    <property type="protein sequence ID" value="KAL1515665.1"/>
    <property type="molecule type" value="Genomic_DNA"/>
</dbReference>
<keyword evidence="4" id="KW-0560">Oxidoreductase</keyword>
<evidence type="ECO:0000313" key="8">
    <source>
        <dbReference type="Proteomes" id="UP001515480"/>
    </source>
</evidence>
<dbReference type="PANTHER" id="PTHR46496:SF1">
    <property type="entry name" value="ZEAXANTHIN EPOXIDASE, CHLOROPLASTIC"/>
    <property type="match status" value="1"/>
</dbReference>
<feature type="compositionally biased region" description="Basic and acidic residues" evidence="5">
    <location>
        <begin position="32"/>
        <end position="43"/>
    </location>
</feature>
<comment type="cofactor">
    <cofactor evidence="1">
        <name>FAD</name>
        <dbReference type="ChEBI" id="CHEBI:57692"/>
    </cofactor>
</comment>
<dbReference type="Proteomes" id="UP001515480">
    <property type="component" value="Unassembled WGS sequence"/>
</dbReference>
<protein>
    <recommendedName>
        <fullName evidence="6">FAD-binding domain-containing protein</fullName>
    </recommendedName>
</protein>
<organism evidence="7 8">
    <name type="scientific">Prymnesium parvum</name>
    <name type="common">Toxic golden alga</name>
    <dbReference type="NCBI Taxonomy" id="97485"/>
    <lineage>
        <taxon>Eukaryota</taxon>
        <taxon>Haptista</taxon>
        <taxon>Haptophyta</taxon>
        <taxon>Prymnesiophyceae</taxon>
        <taxon>Prymnesiales</taxon>
        <taxon>Prymnesiaceae</taxon>
        <taxon>Prymnesium</taxon>
    </lineage>
</organism>
<dbReference type="Gene3D" id="3.50.50.60">
    <property type="entry name" value="FAD/NAD(P)-binding domain"/>
    <property type="match status" value="1"/>
</dbReference>
<dbReference type="PRINTS" id="PR00420">
    <property type="entry name" value="RNGMNOXGNASE"/>
</dbReference>
<keyword evidence="3" id="KW-0274">FAD</keyword>
<dbReference type="InterPro" id="IPR002938">
    <property type="entry name" value="FAD-bd"/>
</dbReference>
<comment type="caution">
    <text evidence="7">The sequence shown here is derived from an EMBL/GenBank/DDBJ whole genome shotgun (WGS) entry which is preliminary data.</text>
</comment>
<evidence type="ECO:0000256" key="2">
    <source>
        <dbReference type="ARBA" id="ARBA00022630"/>
    </source>
</evidence>
<dbReference type="SUPFAM" id="SSF51905">
    <property type="entry name" value="FAD/NAD(P)-binding domain"/>
    <property type="match status" value="1"/>
</dbReference>
<dbReference type="Pfam" id="PF01494">
    <property type="entry name" value="FAD_binding_3"/>
    <property type="match status" value="1"/>
</dbReference>
<evidence type="ECO:0000256" key="5">
    <source>
        <dbReference type="SAM" id="MobiDB-lite"/>
    </source>
</evidence>
<evidence type="ECO:0000256" key="4">
    <source>
        <dbReference type="ARBA" id="ARBA00023002"/>
    </source>
</evidence>
<evidence type="ECO:0000256" key="3">
    <source>
        <dbReference type="ARBA" id="ARBA00022827"/>
    </source>
</evidence>
<keyword evidence="8" id="KW-1185">Reference proteome</keyword>
<feature type="region of interest" description="Disordered" evidence="5">
    <location>
        <begin position="1"/>
        <end position="54"/>
    </location>
</feature>
<evidence type="ECO:0000256" key="1">
    <source>
        <dbReference type="ARBA" id="ARBA00001974"/>
    </source>
</evidence>
<feature type="domain" description="FAD-binding" evidence="6">
    <location>
        <begin position="136"/>
        <end position="498"/>
    </location>
</feature>
<dbReference type="AlphaFoldDB" id="A0AB34J9Z0"/>
<dbReference type="GO" id="GO:0016491">
    <property type="term" value="F:oxidoreductase activity"/>
    <property type="evidence" value="ECO:0007669"/>
    <property type="project" value="UniProtKB-KW"/>
</dbReference>
<reference evidence="7 8" key="1">
    <citation type="journal article" date="2024" name="Science">
        <title>Giant polyketide synthase enzymes in the biosynthesis of giant marine polyether toxins.</title>
        <authorList>
            <person name="Fallon T.R."/>
            <person name="Shende V.V."/>
            <person name="Wierzbicki I.H."/>
            <person name="Pendleton A.L."/>
            <person name="Watervoot N.F."/>
            <person name="Auber R.P."/>
            <person name="Gonzalez D.J."/>
            <person name="Wisecaver J.H."/>
            <person name="Moore B.S."/>
        </authorList>
    </citation>
    <scope>NUCLEOTIDE SEQUENCE [LARGE SCALE GENOMIC DNA]</scope>
    <source>
        <strain evidence="7 8">12B1</strain>
    </source>
</reference>
<name>A0AB34J9Z0_PRYPA</name>
<keyword evidence="2" id="KW-0285">Flavoprotein</keyword>
<dbReference type="PANTHER" id="PTHR46496">
    <property type="match status" value="1"/>
</dbReference>
<evidence type="ECO:0000259" key="6">
    <source>
        <dbReference type="Pfam" id="PF01494"/>
    </source>
</evidence>
<evidence type="ECO:0000313" key="7">
    <source>
        <dbReference type="EMBL" id="KAL1515665.1"/>
    </source>
</evidence>
<proteinExistence type="predicted"/>
<dbReference type="GO" id="GO:0071949">
    <property type="term" value="F:FAD binding"/>
    <property type="evidence" value="ECO:0007669"/>
    <property type="project" value="InterPro"/>
</dbReference>
<dbReference type="InterPro" id="IPR036188">
    <property type="entry name" value="FAD/NAD-bd_sf"/>
</dbReference>
<sequence>MGRGQTSGGKRSKDAPDWLNPAQEPASAPQPVREEKPRRRNKEDEEDEPKGKKGIKVPNWKILELCAFRLERPHTLVMNLFPLLFCQSAVYALRVGSPFSPHGATSTKRMRHPVMTVASLSTEPLSDTISEERPLRVLICGAGVGGLTIANALRCSGAPVDVTVIERTAEFKRFGGPIQLASNAMQNLRQMDPVMYEKIERLATWTGNRTNGIKDGVRDEWYARFDLKTPAKVREMPYTCVIERPDLQEILLEGCNGCGPNSPQTCVQVRNNAKLERYEQSDSSVKVFLEGGEVIEGDVLVGADGIWSQVRAQLRNEPARGEGSGVTYSGYTVFAGELNYDRGDPECGYKVYIGPNQYFVITDIGRGRYQWYAFLSRPPGSANSEEKPEGSSAYLQKLFDVWSPEIHDILKATQEHEIEQRDLYDRPPSVFKPWGEGRITLLGDSVHAMMPNLGQGGCQAIEDGVVLAEELVSAKTVSEIPEKLKRYNSRRLARSATVQGLSRFASDIIIQGFDTPFSSFSDPRGRNYAGFVTRLLQPVLPLFFSIQFNFLYAGWRNERFALEPIRDLFILAPSLLGVALVGDVILGGELVETATVGFGTQWAEFTEFFEPVTTAVQDFFSSFL</sequence>
<gene>
    <name evidence="7" type="ORF">AB1Y20_002282</name>
</gene>